<dbReference type="Proteomes" id="UP000663852">
    <property type="component" value="Unassembled WGS sequence"/>
</dbReference>
<feature type="compositionally biased region" description="Polar residues" evidence="4">
    <location>
        <begin position="1"/>
        <end position="11"/>
    </location>
</feature>
<feature type="region of interest" description="Disordered" evidence="4">
    <location>
        <begin position="1"/>
        <end position="69"/>
    </location>
</feature>
<dbReference type="GO" id="GO:0015631">
    <property type="term" value="F:tubulin binding"/>
    <property type="evidence" value="ECO:0007669"/>
    <property type="project" value="TreeGrafter"/>
</dbReference>
<dbReference type="InterPro" id="IPR004344">
    <property type="entry name" value="TTL/TTLL_fam"/>
</dbReference>
<protein>
    <submittedName>
        <fullName evidence="5">Uncharacterized protein</fullName>
    </submittedName>
</protein>
<dbReference type="EMBL" id="CAJNOJ010000059">
    <property type="protein sequence ID" value="CAF0994912.1"/>
    <property type="molecule type" value="Genomic_DNA"/>
</dbReference>
<dbReference type="PANTHER" id="PTHR12241">
    <property type="entry name" value="TUBULIN POLYGLUTAMYLASE"/>
    <property type="match status" value="1"/>
</dbReference>
<dbReference type="GO" id="GO:0005524">
    <property type="term" value="F:ATP binding"/>
    <property type="evidence" value="ECO:0007669"/>
    <property type="project" value="UniProtKB-KW"/>
</dbReference>
<dbReference type="EMBL" id="CAJNOR010003531">
    <property type="protein sequence ID" value="CAF1423002.1"/>
    <property type="molecule type" value="Genomic_DNA"/>
</dbReference>
<evidence type="ECO:0000256" key="1">
    <source>
        <dbReference type="ARBA" id="ARBA00022598"/>
    </source>
</evidence>
<feature type="compositionally biased region" description="Low complexity" evidence="4">
    <location>
        <begin position="58"/>
        <end position="67"/>
    </location>
</feature>
<keyword evidence="1" id="KW-0436">Ligase</keyword>
<keyword evidence="7" id="KW-1185">Reference proteome</keyword>
<accession>A0A814GC88</accession>
<dbReference type="PROSITE" id="PS51221">
    <property type="entry name" value="TTL"/>
    <property type="match status" value="1"/>
</dbReference>
<feature type="compositionally biased region" description="Basic residues" evidence="4">
    <location>
        <begin position="566"/>
        <end position="580"/>
    </location>
</feature>
<evidence type="ECO:0000313" key="8">
    <source>
        <dbReference type="Proteomes" id="UP000663852"/>
    </source>
</evidence>
<evidence type="ECO:0000256" key="4">
    <source>
        <dbReference type="SAM" id="MobiDB-lite"/>
    </source>
</evidence>
<dbReference type="GO" id="GO:0036064">
    <property type="term" value="C:ciliary basal body"/>
    <property type="evidence" value="ECO:0007669"/>
    <property type="project" value="TreeGrafter"/>
</dbReference>
<evidence type="ECO:0000313" key="6">
    <source>
        <dbReference type="EMBL" id="CAF1423002.1"/>
    </source>
</evidence>
<dbReference type="OrthoDB" id="202825at2759"/>
<evidence type="ECO:0000313" key="7">
    <source>
        <dbReference type="Proteomes" id="UP000663828"/>
    </source>
</evidence>
<dbReference type="Gene3D" id="3.30.470.20">
    <property type="entry name" value="ATP-grasp fold, B domain"/>
    <property type="match status" value="1"/>
</dbReference>
<dbReference type="GO" id="GO:0000226">
    <property type="term" value="P:microtubule cytoskeleton organization"/>
    <property type="evidence" value="ECO:0007669"/>
    <property type="project" value="TreeGrafter"/>
</dbReference>
<evidence type="ECO:0000256" key="2">
    <source>
        <dbReference type="ARBA" id="ARBA00022741"/>
    </source>
</evidence>
<proteinExistence type="predicted"/>
<reference evidence="5" key="1">
    <citation type="submission" date="2021-02" db="EMBL/GenBank/DDBJ databases">
        <authorList>
            <person name="Nowell W R."/>
        </authorList>
    </citation>
    <scope>NUCLEOTIDE SEQUENCE</scope>
</reference>
<feature type="compositionally biased region" description="Basic residues" evidence="4">
    <location>
        <begin position="43"/>
        <end position="57"/>
    </location>
</feature>
<dbReference type="SUPFAM" id="SSF56059">
    <property type="entry name" value="Glutathione synthetase ATP-binding domain-like"/>
    <property type="match status" value="1"/>
</dbReference>
<sequence length="840" mass="95945">MNSNDEYPQQDSIDRADIDENDNLEEAVTNNEPLVERKDLAKVRNKSSQAKKSKSSAKKATPTSSASDQSGALNLLLPVKSPVRSEENIGAKRSITIELSYARSNLEVVRLCIRELKWKECFSGTAIDPDIYWHSSSFHDGNINFSSSTGRVNKFPGITDLLRKVHLTRLLNNMRLLFPNEYDFYPKTWFLPEHNQQFKDDMRYIHQLDKKYNRRKTTFIVKPSDGSQGEGIYLIRDPSQMITTKRAHVVQEYIDRPLLIDGLKFDLRIYVLILNLYPLEIYLYDEGLVRFATVDYKAPSSDNLHETYMHLTNYSLNRRSAHYKHPTNDGQTDGSKRKLSLVWKQLSEIFGNDKIEQTKNLIRELINRTILAVTPELRVEYEYYLPLKKYPSISCFQIIGFDIILDNQLKPILLEINANPSLRLDFDKENEDGKCVCLPSVIDEEIKKPLVLETLKLALPKKKLDTIARHVKNQANDKLIAERVEKLAQRRLEERNEKLKNDRKNRFDLRLNPYFSRPAPTRPKETISNQPEHEAHAVSLRESHISAESPETASPYTLFSTEPRKPTRKIIKRPKKLRHSIHTDDDESGLKTTNVIETFSTLNFNRSSVTSGTLVSMPTRSDITTITSIESLNVILSPNNQTNYEHLFVIDKIADIFIRLVIPTGSKLMTGTQLRNFVSLCGIIDETIASSSIDILYVQLLKKWQQLITKTTLTGLPFAAFIEACFILSQRKYPTSRNLLDSVNCLINICTERVNITSQLDQTVLRPSTRNYHSSCSSSLSIRSSSTNLRASAAVTITMPVRRSVIPASTTLMSKNSNSQISSSTRQSAKSVFPLFFDVL</sequence>
<dbReference type="PANTHER" id="PTHR12241:SF154">
    <property type="entry name" value="TUBULIN POLYGLUTAMYLASE TTLL11"/>
    <property type="match status" value="1"/>
</dbReference>
<dbReference type="AlphaFoldDB" id="A0A814GC88"/>
<comment type="caution">
    <text evidence="5">The sequence shown here is derived from an EMBL/GenBank/DDBJ whole genome shotgun (WGS) entry which is preliminary data.</text>
</comment>
<feature type="region of interest" description="Disordered" evidence="4">
    <location>
        <begin position="544"/>
        <end position="588"/>
    </location>
</feature>
<evidence type="ECO:0000313" key="5">
    <source>
        <dbReference type="EMBL" id="CAF0994912.1"/>
    </source>
</evidence>
<gene>
    <name evidence="5" type="ORF">EDS130_LOCUS14586</name>
    <name evidence="6" type="ORF">XAT740_LOCUS35332</name>
</gene>
<keyword evidence="3" id="KW-0067">ATP-binding</keyword>
<keyword evidence="2" id="KW-0547">Nucleotide-binding</keyword>
<evidence type="ECO:0000256" key="3">
    <source>
        <dbReference type="ARBA" id="ARBA00022840"/>
    </source>
</evidence>
<organism evidence="5 8">
    <name type="scientific">Adineta ricciae</name>
    <name type="common">Rotifer</name>
    <dbReference type="NCBI Taxonomy" id="249248"/>
    <lineage>
        <taxon>Eukaryota</taxon>
        <taxon>Metazoa</taxon>
        <taxon>Spiralia</taxon>
        <taxon>Gnathifera</taxon>
        <taxon>Rotifera</taxon>
        <taxon>Eurotatoria</taxon>
        <taxon>Bdelloidea</taxon>
        <taxon>Adinetida</taxon>
        <taxon>Adinetidae</taxon>
        <taxon>Adineta</taxon>
    </lineage>
</organism>
<name>A0A814GC88_ADIRI</name>
<dbReference type="Pfam" id="PF03133">
    <property type="entry name" value="TTL"/>
    <property type="match status" value="1"/>
</dbReference>
<feature type="compositionally biased region" description="Polar residues" evidence="4">
    <location>
        <begin position="549"/>
        <end position="560"/>
    </location>
</feature>
<dbReference type="GO" id="GO:0070740">
    <property type="term" value="F:tubulin-glutamic acid ligase activity"/>
    <property type="evidence" value="ECO:0007669"/>
    <property type="project" value="TreeGrafter"/>
</dbReference>
<dbReference type="Proteomes" id="UP000663828">
    <property type="component" value="Unassembled WGS sequence"/>
</dbReference>